<reference evidence="1" key="1">
    <citation type="submission" date="2020-06" db="EMBL/GenBank/DDBJ databases">
        <authorList>
            <person name="Li T."/>
            <person name="Hu X."/>
            <person name="Zhang T."/>
            <person name="Song X."/>
            <person name="Zhang H."/>
            <person name="Dai N."/>
            <person name="Sheng W."/>
            <person name="Hou X."/>
            <person name="Wei L."/>
        </authorList>
    </citation>
    <scope>NUCLEOTIDE SEQUENCE</scope>
    <source>
        <strain evidence="1">KEN1</strain>
        <tissue evidence="1">Leaf</tissue>
    </source>
</reference>
<comment type="caution">
    <text evidence="1">The sequence shown here is derived from an EMBL/GenBank/DDBJ whole genome shotgun (WGS) entry which is preliminary data.</text>
</comment>
<accession>A0AAW2Y964</accession>
<reference evidence="1" key="2">
    <citation type="journal article" date="2024" name="Plant">
        <title>Genomic evolution and insights into agronomic trait innovations of Sesamum species.</title>
        <authorList>
            <person name="Miao H."/>
            <person name="Wang L."/>
            <person name="Qu L."/>
            <person name="Liu H."/>
            <person name="Sun Y."/>
            <person name="Le M."/>
            <person name="Wang Q."/>
            <person name="Wei S."/>
            <person name="Zheng Y."/>
            <person name="Lin W."/>
            <person name="Duan Y."/>
            <person name="Cao H."/>
            <person name="Xiong S."/>
            <person name="Wang X."/>
            <person name="Wei L."/>
            <person name="Li C."/>
            <person name="Ma Q."/>
            <person name="Ju M."/>
            <person name="Zhao R."/>
            <person name="Li G."/>
            <person name="Mu C."/>
            <person name="Tian Q."/>
            <person name="Mei H."/>
            <person name="Zhang T."/>
            <person name="Gao T."/>
            <person name="Zhang H."/>
        </authorList>
    </citation>
    <scope>NUCLEOTIDE SEQUENCE</scope>
    <source>
        <strain evidence="1">KEN1</strain>
    </source>
</reference>
<protein>
    <submittedName>
        <fullName evidence="1">Uncharacterized protein</fullName>
    </submittedName>
</protein>
<dbReference type="AlphaFoldDB" id="A0AAW2Y964"/>
<dbReference type="EMBL" id="JACGWN010000001">
    <property type="protein sequence ID" value="KAL0462386.1"/>
    <property type="molecule type" value="Genomic_DNA"/>
</dbReference>
<sequence length="165" mass="18347">MAQGYLMELEATLTSQEGGAYQSGGASHSDVLNLRLLGIIYYPPRLSSDQVTAARIGDGCTTKIWIDPWISRFPSFRPRTVISLSPPPTTVCHLFYLASGGWNVPLPSFIFDHADCMAILSLPLSRAPLRDEIIWHFTCSRSFSVKLAMIKLCGMADRAFSMQRF</sequence>
<name>A0AAW2Y964_9LAMI</name>
<evidence type="ECO:0000313" key="1">
    <source>
        <dbReference type="EMBL" id="KAL0462386.1"/>
    </source>
</evidence>
<gene>
    <name evidence="1" type="ORF">Slati_0126200</name>
</gene>
<proteinExistence type="predicted"/>
<organism evidence="1">
    <name type="scientific">Sesamum latifolium</name>
    <dbReference type="NCBI Taxonomy" id="2727402"/>
    <lineage>
        <taxon>Eukaryota</taxon>
        <taxon>Viridiplantae</taxon>
        <taxon>Streptophyta</taxon>
        <taxon>Embryophyta</taxon>
        <taxon>Tracheophyta</taxon>
        <taxon>Spermatophyta</taxon>
        <taxon>Magnoliopsida</taxon>
        <taxon>eudicotyledons</taxon>
        <taxon>Gunneridae</taxon>
        <taxon>Pentapetalae</taxon>
        <taxon>asterids</taxon>
        <taxon>lamiids</taxon>
        <taxon>Lamiales</taxon>
        <taxon>Pedaliaceae</taxon>
        <taxon>Sesamum</taxon>
    </lineage>
</organism>